<feature type="region of interest" description="Disordered" evidence="1">
    <location>
        <begin position="207"/>
        <end position="232"/>
    </location>
</feature>
<name>A0A9Q9RU53_FUSFU</name>
<gene>
    <name evidence="2" type="ORF">C2S_1867</name>
</gene>
<comment type="caution">
    <text evidence="2">The sequence shown here is derived from an EMBL/GenBank/DDBJ whole genome shotgun (WGS) entry which is preliminary data.</text>
</comment>
<dbReference type="AlphaFoldDB" id="A0A9Q9RU53"/>
<evidence type="ECO:0000313" key="2">
    <source>
        <dbReference type="EMBL" id="VTT74681.1"/>
    </source>
</evidence>
<accession>A0A9Q9RU53</accession>
<evidence type="ECO:0000313" key="3">
    <source>
        <dbReference type="Proteomes" id="UP000760494"/>
    </source>
</evidence>
<organism evidence="2 3">
    <name type="scientific">Fusarium fujikuroi</name>
    <name type="common">Bakanae and foot rot disease fungus</name>
    <name type="synonym">Gibberella fujikuroi</name>
    <dbReference type="NCBI Taxonomy" id="5127"/>
    <lineage>
        <taxon>Eukaryota</taxon>
        <taxon>Fungi</taxon>
        <taxon>Dikarya</taxon>
        <taxon>Ascomycota</taxon>
        <taxon>Pezizomycotina</taxon>
        <taxon>Sordariomycetes</taxon>
        <taxon>Hypocreomycetidae</taxon>
        <taxon>Hypocreales</taxon>
        <taxon>Nectriaceae</taxon>
        <taxon>Fusarium</taxon>
        <taxon>Fusarium fujikuroi species complex</taxon>
    </lineage>
</organism>
<dbReference type="Proteomes" id="UP000760494">
    <property type="component" value="Unassembled WGS sequence"/>
</dbReference>
<dbReference type="EMBL" id="CABFJX010000374">
    <property type="protein sequence ID" value="VTT74681.1"/>
    <property type="molecule type" value="Genomic_DNA"/>
</dbReference>
<protein>
    <submittedName>
        <fullName evidence="2">Uncharacterized protein</fullName>
    </submittedName>
</protein>
<reference evidence="2" key="1">
    <citation type="submission" date="2019-05" db="EMBL/GenBank/DDBJ databases">
        <authorList>
            <person name="Piombo E."/>
        </authorList>
    </citation>
    <scope>NUCLEOTIDE SEQUENCE</scope>
    <source>
        <strain evidence="2">C2S</strain>
    </source>
</reference>
<evidence type="ECO:0000256" key="1">
    <source>
        <dbReference type="SAM" id="MobiDB-lite"/>
    </source>
</evidence>
<proteinExistence type="predicted"/>
<sequence length="643" mass="72040">MKASASIYTLFVTAALFAGILIVHTELELMAGHNSYPWLQLTQPLEGGEGSESDMAFTTSTMSPEPFTAQHSMASLADLEFEPGFSTPIPPFPSHDARAHTLSFAEEFHLTKKVDNGTETTKLDAETQPQYCSLDMLSNNTFSLRQLSVKEADGFTSFDASETNGYYEQNPVDQVADFTFLDASENCEHYGRVQDSTESLLSRKMFGPSSTSMSRCGNGEITGSPISPSTDREIGHNFEPLESIIEDLPSFREKSIPLDLNETCIDDGDGSPCPSMIESDDSSVEDIGLRKAFACPYFRLDPVRHIECLSRRLYRIQDIKQHLSRRHYIRRDKMSNASDNIQGINIKTQKILKLRSDRRLSPESQWREIWRTLFDRSLPREGPYLGNLKEEIVGSAITICKKGSSRVVPGIVRSLGLRNDQGKAIQQLMEHLFSGFQALSKEESNDVETEDTSTYSGVDSLPLTPKGMDFGFDVPLHRSPSPQIQASYSTEDIMQIEQFSSVMPTRLPDDTTFERNNENDILMEYQPTKHLKTDVQVKPVWSLHTALGTLKTVENSETACSTSNSKPDGKSLNCWTPVLDDRKDADIGMYEYVDAWECDNCGFEYIFRPSGTSSDMLCFNVLCLGRLPGHYDSVYKARVRRGG</sequence>